<accession>A0A8X6IAB1</accession>
<comment type="caution">
    <text evidence="1">The sequence shown here is derived from an EMBL/GenBank/DDBJ whole genome shotgun (WGS) entry which is preliminary data.</text>
</comment>
<evidence type="ECO:0000313" key="2">
    <source>
        <dbReference type="Proteomes" id="UP000887013"/>
    </source>
</evidence>
<name>A0A8X6IAB1_NEPPI</name>
<dbReference type="Proteomes" id="UP000887013">
    <property type="component" value="Unassembled WGS sequence"/>
</dbReference>
<evidence type="ECO:0000313" key="1">
    <source>
        <dbReference type="EMBL" id="GFS37016.1"/>
    </source>
</evidence>
<proteinExistence type="predicted"/>
<keyword evidence="2" id="KW-1185">Reference proteome</keyword>
<dbReference type="EMBL" id="BMAW01042978">
    <property type="protein sequence ID" value="GFS37016.1"/>
    <property type="molecule type" value="Genomic_DNA"/>
</dbReference>
<reference evidence="1" key="1">
    <citation type="submission" date="2020-08" db="EMBL/GenBank/DDBJ databases">
        <title>Multicomponent nature underlies the extraordinary mechanical properties of spider dragline silk.</title>
        <authorList>
            <person name="Kono N."/>
            <person name="Nakamura H."/>
            <person name="Mori M."/>
            <person name="Yoshida Y."/>
            <person name="Ohtoshi R."/>
            <person name="Malay A.D."/>
            <person name="Moran D.A.P."/>
            <person name="Tomita M."/>
            <person name="Numata K."/>
            <person name="Arakawa K."/>
        </authorList>
    </citation>
    <scope>NUCLEOTIDE SEQUENCE</scope>
</reference>
<protein>
    <submittedName>
        <fullName evidence="1">Uncharacterized protein</fullName>
    </submittedName>
</protein>
<gene>
    <name evidence="1" type="ORF">NPIL_541891</name>
</gene>
<sequence>LYFVQLRIAAKRIEDDAEYLRPMFSYEAGFGIFSHSKSYNGCMKNLVIEYRRLQGTPQKLMYGAE</sequence>
<feature type="non-terminal residue" evidence="1">
    <location>
        <position position="1"/>
    </location>
</feature>
<organism evidence="1 2">
    <name type="scientific">Nephila pilipes</name>
    <name type="common">Giant wood spider</name>
    <name type="synonym">Nephila maculata</name>
    <dbReference type="NCBI Taxonomy" id="299642"/>
    <lineage>
        <taxon>Eukaryota</taxon>
        <taxon>Metazoa</taxon>
        <taxon>Ecdysozoa</taxon>
        <taxon>Arthropoda</taxon>
        <taxon>Chelicerata</taxon>
        <taxon>Arachnida</taxon>
        <taxon>Araneae</taxon>
        <taxon>Araneomorphae</taxon>
        <taxon>Entelegynae</taxon>
        <taxon>Araneoidea</taxon>
        <taxon>Nephilidae</taxon>
        <taxon>Nephila</taxon>
    </lineage>
</organism>
<dbReference type="AlphaFoldDB" id="A0A8X6IAB1"/>